<gene>
    <name evidence="2" type="ORF">F5878DRAFT_347568</name>
</gene>
<organism evidence="2 3">
    <name type="scientific">Lentinula raphanica</name>
    <dbReference type="NCBI Taxonomy" id="153919"/>
    <lineage>
        <taxon>Eukaryota</taxon>
        <taxon>Fungi</taxon>
        <taxon>Dikarya</taxon>
        <taxon>Basidiomycota</taxon>
        <taxon>Agaricomycotina</taxon>
        <taxon>Agaricomycetes</taxon>
        <taxon>Agaricomycetidae</taxon>
        <taxon>Agaricales</taxon>
        <taxon>Marasmiineae</taxon>
        <taxon>Omphalotaceae</taxon>
        <taxon>Lentinula</taxon>
    </lineage>
</organism>
<feature type="coiled-coil region" evidence="1">
    <location>
        <begin position="52"/>
        <end position="79"/>
    </location>
</feature>
<evidence type="ECO:0000313" key="2">
    <source>
        <dbReference type="EMBL" id="KAJ3834643.1"/>
    </source>
</evidence>
<dbReference type="AlphaFoldDB" id="A0AA38P232"/>
<dbReference type="EMBL" id="MU806503">
    <property type="protein sequence ID" value="KAJ3834643.1"/>
    <property type="molecule type" value="Genomic_DNA"/>
</dbReference>
<evidence type="ECO:0000256" key="1">
    <source>
        <dbReference type="SAM" id="Coils"/>
    </source>
</evidence>
<sequence>MSSQKLQLADYSSFTHLLQNGGDLESPAQRKELQATIEKSTKEDIPALELDIQQFLTKIHELEATKERVQTTVSKFKELLSPTTTINRLPTEILVEIFLVLRDMSKGDTTTITQGVWPLTHVSHKWRSITLSLPKLWINITIGDIKKPAKNELQILNTALARSGSYTLHLEASFPSYISPESNSDSWPLGSQAANNIPLWPSQEQLSKALIGAVVQHSDRWATAYIHVMFADCLRPIYRRLSSLEKLTFCGELYNVPLLFAVAPKLRDVELFNAESNTFQLPWKQFVRFHETQCAPEDDPLPHYLQILSQNPQLEDFGDNYDGDHEWVPHQSLTHHKLRNFMCSDYRLVRRLTLPSLQNLHLRPPFSTPTSPKIILAAQDLVNRSQCASSLRVLRLESVMLDRSVFDLLGSTTGLTELNFTFSEWKLSNGTFMKRLIDQMSGCQTFEKSGKQVPILPRLEFFTINIRETFGKESPTCNIQFIDEMYVDMVEARWTRS</sequence>
<proteinExistence type="predicted"/>
<dbReference type="SUPFAM" id="SSF81383">
    <property type="entry name" value="F-box domain"/>
    <property type="match status" value="1"/>
</dbReference>
<protein>
    <recommendedName>
        <fullName evidence="4">F-box domain-containing protein</fullName>
    </recommendedName>
</protein>
<accession>A0AA38P232</accession>
<dbReference type="Proteomes" id="UP001163846">
    <property type="component" value="Unassembled WGS sequence"/>
</dbReference>
<reference evidence="2" key="1">
    <citation type="submission" date="2022-08" db="EMBL/GenBank/DDBJ databases">
        <authorList>
            <consortium name="DOE Joint Genome Institute"/>
            <person name="Min B."/>
            <person name="Riley R."/>
            <person name="Sierra-Patev S."/>
            <person name="Naranjo-Ortiz M."/>
            <person name="Looney B."/>
            <person name="Konkel Z."/>
            <person name="Slot J.C."/>
            <person name="Sakamoto Y."/>
            <person name="Steenwyk J.L."/>
            <person name="Rokas A."/>
            <person name="Carro J."/>
            <person name="Camarero S."/>
            <person name="Ferreira P."/>
            <person name="Molpeceres G."/>
            <person name="Ruiz-Duenas F.J."/>
            <person name="Serrano A."/>
            <person name="Henrissat B."/>
            <person name="Drula E."/>
            <person name="Hughes K.W."/>
            <person name="Mata J.L."/>
            <person name="Ishikawa N.K."/>
            <person name="Vargas-Isla R."/>
            <person name="Ushijima S."/>
            <person name="Smith C.A."/>
            <person name="Ahrendt S."/>
            <person name="Andreopoulos W."/>
            <person name="He G."/>
            <person name="Labutti K."/>
            <person name="Lipzen A."/>
            <person name="Ng V."/>
            <person name="Sandor L."/>
            <person name="Barry K."/>
            <person name="Martinez A.T."/>
            <person name="Xiao Y."/>
            <person name="Gibbons J.G."/>
            <person name="Terashima K."/>
            <person name="Hibbett D.S."/>
            <person name="Grigoriev I.V."/>
        </authorList>
    </citation>
    <scope>NUCLEOTIDE SEQUENCE</scope>
    <source>
        <strain evidence="2">TFB9207</strain>
    </source>
</reference>
<keyword evidence="1" id="KW-0175">Coiled coil</keyword>
<name>A0AA38P232_9AGAR</name>
<keyword evidence="3" id="KW-1185">Reference proteome</keyword>
<evidence type="ECO:0008006" key="4">
    <source>
        <dbReference type="Google" id="ProtNLM"/>
    </source>
</evidence>
<dbReference type="InterPro" id="IPR036047">
    <property type="entry name" value="F-box-like_dom_sf"/>
</dbReference>
<evidence type="ECO:0000313" key="3">
    <source>
        <dbReference type="Proteomes" id="UP001163846"/>
    </source>
</evidence>
<comment type="caution">
    <text evidence="2">The sequence shown here is derived from an EMBL/GenBank/DDBJ whole genome shotgun (WGS) entry which is preliminary data.</text>
</comment>